<evidence type="ECO:0000313" key="4">
    <source>
        <dbReference type="Proteomes" id="UP000623250"/>
    </source>
</evidence>
<dbReference type="SUPFAM" id="SSF52799">
    <property type="entry name" value="(Phosphotyrosine protein) phosphatases II"/>
    <property type="match status" value="1"/>
</dbReference>
<name>A0A8I1G8X4_9HYPH</name>
<dbReference type="AlphaFoldDB" id="A0A8I1G8X4"/>
<reference evidence="3 4" key="1">
    <citation type="submission" date="2020-12" db="EMBL/GenBank/DDBJ databases">
        <title>Revised draft genomes of Rhodomicrobium vannielii ATCC 17100 and Rhodomicrobium udaipurense JA643.</title>
        <authorList>
            <person name="Conners E.M."/>
            <person name="Davenport E.J."/>
            <person name="Bose A."/>
        </authorList>
    </citation>
    <scope>NUCLEOTIDE SEQUENCE [LARGE SCALE GENOMIC DNA]</scope>
    <source>
        <strain evidence="3 4">JA643</strain>
    </source>
</reference>
<protein>
    <submittedName>
        <fullName evidence="3">Tyrosine-protein phosphatase</fullName>
    </submittedName>
</protein>
<dbReference type="GO" id="GO:0016791">
    <property type="term" value="F:phosphatase activity"/>
    <property type="evidence" value="ECO:0007669"/>
    <property type="project" value="TreeGrafter"/>
</dbReference>
<dbReference type="Proteomes" id="UP000623250">
    <property type="component" value="Unassembled WGS sequence"/>
</dbReference>
<gene>
    <name evidence="3" type="ORF">JDN41_04005</name>
</gene>
<dbReference type="Gene3D" id="3.90.190.10">
    <property type="entry name" value="Protein tyrosine phosphatase superfamily"/>
    <property type="match status" value="1"/>
</dbReference>
<dbReference type="RefSeq" id="WP_037233409.1">
    <property type="nucleotide sequence ID" value="NZ_JAEMUK010000008.1"/>
</dbReference>
<feature type="domain" description="DSP-PTPase phosphatase fused to NAD+ Kinase" evidence="2">
    <location>
        <begin position="74"/>
        <end position="189"/>
    </location>
</feature>
<accession>A0A8I1G8X4</accession>
<dbReference type="PANTHER" id="PTHR31126:SF1">
    <property type="entry name" value="TYROSINE SPECIFIC PROTEIN PHOSPHATASES DOMAIN-CONTAINING PROTEIN"/>
    <property type="match status" value="1"/>
</dbReference>
<proteinExistence type="inferred from homology"/>
<evidence type="ECO:0000256" key="1">
    <source>
        <dbReference type="ARBA" id="ARBA00009580"/>
    </source>
</evidence>
<comment type="caution">
    <text evidence="3">The sequence shown here is derived from an EMBL/GenBank/DDBJ whole genome shotgun (WGS) entry which is preliminary data.</text>
</comment>
<dbReference type="EMBL" id="JAEMUK010000008">
    <property type="protein sequence ID" value="MBJ7542717.1"/>
    <property type="molecule type" value="Genomic_DNA"/>
</dbReference>
<keyword evidence="4" id="KW-1185">Reference proteome</keyword>
<dbReference type="Pfam" id="PF22741">
    <property type="entry name" value="PTP-NADK"/>
    <property type="match status" value="1"/>
</dbReference>
<evidence type="ECO:0000259" key="2">
    <source>
        <dbReference type="Pfam" id="PF22741"/>
    </source>
</evidence>
<dbReference type="InterPro" id="IPR055214">
    <property type="entry name" value="PTP-NADK"/>
</dbReference>
<evidence type="ECO:0000313" key="3">
    <source>
        <dbReference type="EMBL" id="MBJ7542717.1"/>
    </source>
</evidence>
<dbReference type="InterPro" id="IPR029021">
    <property type="entry name" value="Prot-tyrosine_phosphatase-like"/>
</dbReference>
<organism evidence="3 4">
    <name type="scientific">Rhodomicrobium udaipurense</name>
    <dbReference type="NCBI Taxonomy" id="1202716"/>
    <lineage>
        <taxon>Bacteria</taxon>
        <taxon>Pseudomonadati</taxon>
        <taxon>Pseudomonadota</taxon>
        <taxon>Alphaproteobacteria</taxon>
        <taxon>Hyphomicrobiales</taxon>
        <taxon>Hyphomicrobiaceae</taxon>
        <taxon>Rhodomicrobium</taxon>
    </lineage>
</organism>
<dbReference type="PANTHER" id="PTHR31126">
    <property type="entry name" value="TYROSINE-PROTEIN PHOSPHATASE"/>
    <property type="match status" value="1"/>
</dbReference>
<sequence length="253" mass="29791">MAFNPFRSVKRFLKPYSKAMGGRYRLWRHKLDARAPERIRRRANNVLDYFDLFFMDHHFFRSIYSNRHQIAPGVWRSAQPSPSHIAWLAKRGIKTVVNLRGERDCGSYRLEANACERHGIRLINFQLQSRMVPRVDVIRQARALFDEIEYPVLFHCKSGADRAGMMSALLIHMKEGQPIEQAAKQLSLKFGHIRSSETGVLDYLFERYLADNTEEPMTFFEWVETRYDPGEIKRGFKPSHWANFVVNRALQRE</sequence>
<comment type="similarity">
    <text evidence="1">Belongs to the protein-tyrosine phosphatase family.</text>
</comment>